<dbReference type="PROSITE" id="PS51318">
    <property type="entry name" value="TAT"/>
    <property type="match status" value="1"/>
</dbReference>
<evidence type="ECO:0000256" key="7">
    <source>
        <dbReference type="ARBA" id="ARBA00023136"/>
    </source>
</evidence>
<dbReference type="HAMAP" id="MF_01148">
    <property type="entry name" value="Lnt"/>
    <property type="match status" value="1"/>
</dbReference>
<comment type="function">
    <text evidence="9">Catalyzes the phospholipid dependent N-acylation of the N-terminal cysteine of apolipoprotein, the last step in lipoprotein maturation.</text>
</comment>
<dbReference type="Pfam" id="PF20154">
    <property type="entry name" value="LNT_N"/>
    <property type="match status" value="1"/>
</dbReference>
<organism evidence="11 12">
    <name type="scientific">Sedimentitalea arenosa</name>
    <dbReference type="NCBI Taxonomy" id="2798803"/>
    <lineage>
        <taxon>Bacteria</taxon>
        <taxon>Pseudomonadati</taxon>
        <taxon>Pseudomonadota</taxon>
        <taxon>Alphaproteobacteria</taxon>
        <taxon>Rhodobacterales</taxon>
        <taxon>Paracoccaceae</taxon>
        <taxon>Sedimentitalea</taxon>
    </lineage>
</organism>
<comment type="subcellular location">
    <subcellularLocation>
        <location evidence="1 9">Cell membrane</location>
        <topology evidence="1 9">Multi-pass membrane protein</topology>
    </subcellularLocation>
</comment>
<keyword evidence="4 9" id="KW-0808">Transferase</keyword>
<dbReference type="PANTHER" id="PTHR38686">
    <property type="entry name" value="APOLIPOPROTEIN N-ACYLTRANSFERASE"/>
    <property type="match status" value="1"/>
</dbReference>
<comment type="catalytic activity">
    <reaction evidence="9">
        <text>N-terminal S-1,2-diacyl-sn-glyceryl-L-cysteinyl-[lipoprotein] + a glycerophospholipid = N-acyl-S-1,2-diacyl-sn-glyceryl-L-cysteinyl-[lipoprotein] + a 2-acyl-sn-glycero-3-phospholipid + H(+)</text>
        <dbReference type="Rhea" id="RHEA:48228"/>
        <dbReference type="Rhea" id="RHEA-COMP:14681"/>
        <dbReference type="Rhea" id="RHEA-COMP:14684"/>
        <dbReference type="ChEBI" id="CHEBI:15378"/>
        <dbReference type="ChEBI" id="CHEBI:136912"/>
        <dbReference type="ChEBI" id="CHEBI:140656"/>
        <dbReference type="ChEBI" id="CHEBI:140657"/>
        <dbReference type="ChEBI" id="CHEBI:140660"/>
        <dbReference type="EC" id="2.3.1.269"/>
    </reaction>
</comment>
<comment type="caution">
    <text evidence="11">The sequence shown here is derived from an EMBL/GenBank/DDBJ whole genome shotgun (WGS) entry which is preliminary data.</text>
</comment>
<dbReference type="RefSeq" id="WP_199025498.1">
    <property type="nucleotide sequence ID" value="NZ_JAELVR010000009.1"/>
</dbReference>
<feature type="transmembrane region" description="Helical" evidence="9">
    <location>
        <begin position="53"/>
        <end position="74"/>
    </location>
</feature>
<evidence type="ECO:0000313" key="11">
    <source>
        <dbReference type="EMBL" id="MBJ6372626.1"/>
    </source>
</evidence>
<comment type="pathway">
    <text evidence="9">Protein modification; lipoprotein biosynthesis (N-acyl transfer).</text>
</comment>
<dbReference type="NCBIfam" id="TIGR00546">
    <property type="entry name" value="lnt"/>
    <property type="match status" value="1"/>
</dbReference>
<sequence>MTGTDRRRGAARLALAAGAGALAAFGLAPYGIWPLTLLALALLPWLLTGPARWVAALGWAFGTGYFAHALIWIVEPFLVDVERHGWMAPFALVFLAAGLALFWGAAFWAAARFAQTSLARAGMLVATWSLAEAARGTVLTGFPWAAPAQVWVGTWAAQLLAWIGPHGLTALTLAAVLLPAAALHGRQRPGRAAASLLPAAALALPALWLGQALPGEMPSTGTVRLVQPNAPQDQKWDPAMMPVFFQRLIDYTAARPHPDLIVWPETAVPTLLEYAAPTFEVMADAAGGTPMAVGIQRSEGPRSYNSLVHLDGAGRIAAMYDKHHLVPFGEYIPGGDIAARFGLRGFAAQEGDGYSAGPGPQVIAFGKLGLGLPLICYEAVFPQDSRGTAERPDFLLQITNDAWFGEFAGPYQHLAQARMRAIEQGLPMVRVANTGVSAMIDPQGRIIAEIGLGQAGFVDAPLPAPLPPTLYARTGDLPAILALLALAGGIGVTRSRAGGRV</sequence>
<reference evidence="11" key="1">
    <citation type="submission" date="2020-12" db="EMBL/GenBank/DDBJ databases">
        <title>Sedimentitalea sp. nov., isolated from sand in Incheon.</title>
        <authorList>
            <person name="Kim W."/>
        </authorList>
    </citation>
    <scope>NUCLEOTIDE SEQUENCE</scope>
    <source>
        <strain evidence="11">CAU 1593</strain>
    </source>
</reference>
<gene>
    <name evidence="9 11" type="primary">lnt</name>
    <name evidence="11" type="ORF">JF290_13910</name>
</gene>
<proteinExistence type="inferred from homology"/>
<dbReference type="InterPro" id="IPR036526">
    <property type="entry name" value="C-N_Hydrolase_sf"/>
</dbReference>
<feature type="transmembrane region" description="Helical" evidence="9">
    <location>
        <begin position="192"/>
        <end position="210"/>
    </location>
</feature>
<dbReference type="GO" id="GO:0016410">
    <property type="term" value="F:N-acyltransferase activity"/>
    <property type="evidence" value="ECO:0007669"/>
    <property type="project" value="UniProtKB-UniRule"/>
</dbReference>
<dbReference type="UniPathway" id="UPA00666"/>
<protein>
    <recommendedName>
        <fullName evidence="9">Apolipoprotein N-acyltransferase</fullName>
        <shortName evidence="9">ALP N-acyltransferase</shortName>
        <ecNumber evidence="9">2.3.1.269</ecNumber>
    </recommendedName>
</protein>
<evidence type="ECO:0000256" key="6">
    <source>
        <dbReference type="ARBA" id="ARBA00022989"/>
    </source>
</evidence>
<keyword evidence="7 9" id="KW-0472">Membrane</keyword>
<keyword evidence="3 9" id="KW-1003">Cell membrane</keyword>
<name>A0A8J7LZW2_9RHOB</name>
<dbReference type="PROSITE" id="PS50263">
    <property type="entry name" value="CN_HYDROLASE"/>
    <property type="match status" value="1"/>
</dbReference>
<evidence type="ECO:0000256" key="9">
    <source>
        <dbReference type="HAMAP-Rule" id="MF_01148"/>
    </source>
</evidence>
<dbReference type="PANTHER" id="PTHR38686:SF1">
    <property type="entry name" value="APOLIPOPROTEIN N-ACYLTRANSFERASE"/>
    <property type="match status" value="1"/>
</dbReference>
<dbReference type="GO" id="GO:0005886">
    <property type="term" value="C:plasma membrane"/>
    <property type="evidence" value="ECO:0007669"/>
    <property type="project" value="UniProtKB-SubCell"/>
</dbReference>
<keyword evidence="6 9" id="KW-1133">Transmembrane helix</keyword>
<keyword evidence="5 9" id="KW-0812">Transmembrane</keyword>
<feature type="transmembrane region" description="Helical" evidence="9">
    <location>
        <begin position="12"/>
        <end position="33"/>
    </location>
</feature>
<feature type="transmembrane region" description="Helical" evidence="9">
    <location>
        <begin position="159"/>
        <end position="180"/>
    </location>
</feature>
<dbReference type="AlphaFoldDB" id="A0A8J7LZW2"/>
<feature type="domain" description="CN hydrolase" evidence="10">
    <location>
        <begin position="226"/>
        <end position="464"/>
    </location>
</feature>
<dbReference type="InterPro" id="IPR006311">
    <property type="entry name" value="TAT_signal"/>
</dbReference>
<evidence type="ECO:0000256" key="4">
    <source>
        <dbReference type="ARBA" id="ARBA00022679"/>
    </source>
</evidence>
<accession>A0A8J7LZW2</accession>
<comment type="caution">
    <text evidence="9">Lacks conserved residue(s) required for the propagation of feature annotation.</text>
</comment>
<evidence type="ECO:0000259" key="10">
    <source>
        <dbReference type="PROSITE" id="PS50263"/>
    </source>
</evidence>
<dbReference type="CDD" id="cd07571">
    <property type="entry name" value="ALP_N-acyl_transferase"/>
    <property type="match status" value="1"/>
</dbReference>
<dbReference type="EMBL" id="JAELVR010000009">
    <property type="protein sequence ID" value="MBJ6372626.1"/>
    <property type="molecule type" value="Genomic_DNA"/>
</dbReference>
<comment type="similarity">
    <text evidence="2 9">Belongs to the CN hydrolase family. Apolipoprotein N-acyltransferase subfamily.</text>
</comment>
<dbReference type="EC" id="2.3.1.269" evidence="9"/>
<dbReference type="Proteomes" id="UP000619079">
    <property type="component" value="Unassembled WGS sequence"/>
</dbReference>
<evidence type="ECO:0000256" key="5">
    <source>
        <dbReference type="ARBA" id="ARBA00022692"/>
    </source>
</evidence>
<evidence type="ECO:0000256" key="1">
    <source>
        <dbReference type="ARBA" id="ARBA00004651"/>
    </source>
</evidence>
<keyword evidence="8 9" id="KW-0012">Acyltransferase</keyword>
<dbReference type="InterPro" id="IPR004563">
    <property type="entry name" value="Apolipo_AcylTrfase"/>
</dbReference>
<dbReference type="SUPFAM" id="SSF56317">
    <property type="entry name" value="Carbon-nitrogen hydrolase"/>
    <property type="match status" value="1"/>
</dbReference>
<keyword evidence="12" id="KW-1185">Reference proteome</keyword>
<dbReference type="InterPro" id="IPR003010">
    <property type="entry name" value="C-N_Hydrolase"/>
</dbReference>
<evidence type="ECO:0000256" key="2">
    <source>
        <dbReference type="ARBA" id="ARBA00010065"/>
    </source>
</evidence>
<dbReference type="Gene3D" id="3.60.110.10">
    <property type="entry name" value="Carbon-nitrogen hydrolase"/>
    <property type="match status" value="1"/>
</dbReference>
<evidence type="ECO:0000313" key="12">
    <source>
        <dbReference type="Proteomes" id="UP000619079"/>
    </source>
</evidence>
<dbReference type="Pfam" id="PF00795">
    <property type="entry name" value="CN_hydrolase"/>
    <property type="match status" value="1"/>
</dbReference>
<feature type="transmembrane region" description="Helical" evidence="9">
    <location>
        <begin position="86"/>
        <end position="110"/>
    </location>
</feature>
<evidence type="ECO:0000256" key="3">
    <source>
        <dbReference type="ARBA" id="ARBA00022475"/>
    </source>
</evidence>
<evidence type="ECO:0000256" key="8">
    <source>
        <dbReference type="ARBA" id="ARBA00023315"/>
    </source>
</evidence>
<dbReference type="GO" id="GO:0042158">
    <property type="term" value="P:lipoprotein biosynthetic process"/>
    <property type="evidence" value="ECO:0007669"/>
    <property type="project" value="UniProtKB-UniRule"/>
</dbReference>
<dbReference type="InterPro" id="IPR045378">
    <property type="entry name" value="LNT_N"/>
</dbReference>